<dbReference type="RefSeq" id="WP_127192116.1">
    <property type="nucleotide sequence ID" value="NZ_RZNY01000007.1"/>
</dbReference>
<dbReference type="EMBL" id="RZNY01000007">
    <property type="protein sequence ID" value="RUT46777.1"/>
    <property type="molecule type" value="Genomic_DNA"/>
</dbReference>
<proteinExistence type="predicted"/>
<evidence type="ECO:0000313" key="1">
    <source>
        <dbReference type="EMBL" id="RUT46777.1"/>
    </source>
</evidence>
<organism evidence="1 2">
    <name type="scientific">Paenibacillus anaericanus</name>
    <dbReference type="NCBI Taxonomy" id="170367"/>
    <lineage>
        <taxon>Bacteria</taxon>
        <taxon>Bacillati</taxon>
        <taxon>Bacillota</taxon>
        <taxon>Bacilli</taxon>
        <taxon>Bacillales</taxon>
        <taxon>Paenibacillaceae</taxon>
        <taxon>Paenibacillus</taxon>
    </lineage>
</organism>
<comment type="caution">
    <text evidence="1">The sequence shown here is derived from an EMBL/GenBank/DDBJ whole genome shotgun (WGS) entry which is preliminary data.</text>
</comment>
<dbReference type="Proteomes" id="UP000279446">
    <property type="component" value="Unassembled WGS sequence"/>
</dbReference>
<reference evidence="1 2" key="1">
    <citation type="submission" date="2018-12" db="EMBL/GenBank/DDBJ databases">
        <authorList>
            <person name="Sun L."/>
            <person name="Chen Z."/>
        </authorList>
    </citation>
    <scope>NUCLEOTIDE SEQUENCE [LARGE SCALE GENOMIC DNA]</scope>
    <source>
        <strain evidence="1 2">DSM 15890</strain>
    </source>
</reference>
<accession>A0A3S1DQI9</accession>
<dbReference type="AlphaFoldDB" id="A0A3S1DQI9"/>
<keyword evidence="2" id="KW-1185">Reference proteome</keyword>
<protein>
    <submittedName>
        <fullName evidence="1">Uncharacterized protein</fullName>
    </submittedName>
</protein>
<dbReference type="OrthoDB" id="2648199at2"/>
<gene>
    <name evidence="1" type="ORF">EJP82_11145</name>
</gene>
<name>A0A3S1DQI9_9BACL</name>
<sequence length="96" mass="10838">MVNPKFKQWLKLSAVVQETVPDVPKINCPSCSSSNISFEYIGDSEKRQGYFLIWCNNCLEGINISRIQIPETANVIPFKGPDEQIAHIPNFTKITP</sequence>
<evidence type="ECO:0000313" key="2">
    <source>
        <dbReference type="Proteomes" id="UP000279446"/>
    </source>
</evidence>